<dbReference type="Pfam" id="PF13921">
    <property type="entry name" value="Myb_DNA-bind_6"/>
    <property type="match status" value="1"/>
</dbReference>
<dbReference type="InterPro" id="IPR017930">
    <property type="entry name" value="Myb_dom"/>
</dbReference>
<feature type="compositionally biased region" description="Polar residues" evidence="1">
    <location>
        <begin position="218"/>
        <end position="228"/>
    </location>
</feature>
<accession>A0A0N1P1K2</accession>
<organism evidence="4 5">
    <name type="scientific">Cyphellophora attinorum</name>
    <dbReference type="NCBI Taxonomy" id="1664694"/>
    <lineage>
        <taxon>Eukaryota</taxon>
        <taxon>Fungi</taxon>
        <taxon>Dikarya</taxon>
        <taxon>Ascomycota</taxon>
        <taxon>Pezizomycotina</taxon>
        <taxon>Eurotiomycetes</taxon>
        <taxon>Chaetothyriomycetidae</taxon>
        <taxon>Chaetothyriales</taxon>
        <taxon>Cyphellophoraceae</taxon>
        <taxon>Cyphellophora</taxon>
    </lineage>
</organism>
<feature type="domain" description="HTH myb-type" evidence="3">
    <location>
        <begin position="68"/>
        <end position="115"/>
    </location>
</feature>
<feature type="compositionally biased region" description="Polar residues" evidence="1">
    <location>
        <begin position="51"/>
        <end position="68"/>
    </location>
</feature>
<dbReference type="EMBL" id="LFJN01000002">
    <property type="protein sequence ID" value="KPI44994.1"/>
    <property type="molecule type" value="Genomic_DNA"/>
</dbReference>
<feature type="region of interest" description="Disordered" evidence="1">
    <location>
        <begin position="168"/>
        <end position="285"/>
    </location>
</feature>
<feature type="domain" description="Myb-like" evidence="2">
    <location>
        <begin position="61"/>
        <end position="110"/>
    </location>
</feature>
<gene>
    <name evidence="4" type="ORF">AB675_2349</name>
</gene>
<feature type="compositionally biased region" description="Low complexity" evidence="1">
    <location>
        <begin position="39"/>
        <end position="50"/>
    </location>
</feature>
<dbReference type="AlphaFoldDB" id="A0A0N1P1K2"/>
<protein>
    <submittedName>
        <fullName evidence="4">Uncharacterized protein</fullName>
    </submittedName>
</protein>
<evidence type="ECO:0000313" key="5">
    <source>
        <dbReference type="Proteomes" id="UP000038010"/>
    </source>
</evidence>
<feature type="region of interest" description="Disordered" evidence="1">
    <location>
        <begin position="39"/>
        <end position="68"/>
    </location>
</feature>
<dbReference type="Gene3D" id="1.10.10.60">
    <property type="entry name" value="Homeodomain-like"/>
    <property type="match status" value="1"/>
</dbReference>
<evidence type="ECO:0000256" key="1">
    <source>
        <dbReference type="SAM" id="MobiDB-lite"/>
    </source>
</evidence>
<dbReference type="Proteomes" id="UP000038010">
    <property type="component" value="Unassembled WGS sequence"/>
</dbReference>
<dbReference type="RefSeq" id="XP_018004957.1">
    <property type="nucleotide sequence ID" value="XM_018142314.1"/>
</dbReference>
<dbReference type="OrthoDB" id="4151352at2759"/>
<sequence length="285" mass="32500">MTAVMPSAMNWGQPPQPDYSWSGPQYTAYQQMTHSLPQSMPTSYMSMSTPAHQVTQQQHTRQPSQSVPWTDAEDEILIEAKSKGQGWKEIANYFPGKSDNACRKRHERITFKRKADKNWDDARRKRAFQAYTDSTIRERFWREVAKKIGEESWEDVEEVCFSEGLKKIQKANPKQSRSRSRASTGSVEYEQATEFDDKSYAEHDDSGYIEDLPPLPPTMSSRRSSQAGPSHRHGHSHSISLPVSGISPPHVSGDMLIVGHNRPRQPSTPQHVLHPSQQTWNLNQN</sequence>
<dbReference type="InterPro" id="IPR001005">
    <property type="entry name" value="SANT/Myb"/>
</dbReference>
<dbReference type="STRING" id="1664694.A0A0N1P1K2"/>
<dbReference type="GeneID" id="28734194"/>
<name>A0A0N1P1K2_9EURO</name>
<dbReference type="SMART" id="SM00717">
    <property type="entry name" value="SANT"/>
    <property type="match status" value="1"/>
</dbReference>
<comment type="caution">
    <text evidence="4">The sequence shown here is derived from an EMBL/GenBank/DDBJ whole genome shotgun (WGS) entry which is preliminary data.</text>
</comment>
<evidence type="ECO:0000259" key="3">
    <source>
        <dbReference type="PROSITE" id="PS51294"/>
    </source>
</evidence>
<evidence type="ECO:0000259" key="2">
    <source>
        <dbReference type="PROSITE" id="PS50090"/>
    </source>
</evidence>
<dbReference type="PROSITE" id="PS50090">
    <property type="entry name" value="MYB_LIKE"/>
    <property type="match status" value="1"/>
</dbReference>
<dbReference type="InterPro" id="IPR009057">
    <property type="entry name" value="Homeodomain-like_sf"/>
</dbReference>
<feature type="compositionally biased region" description="Polar residues" evidence="1">
    <location>
        <begin position="264"/>
        <end position="285"/>
    </location>
</feature>
<dbReference type="PROSITE" id="PS51294">
    <property type="entry name" value="HTH_MYB"/>
    <property type="match status" value="1"/>
</dbReference>
<reference evidence="4 5" key="1">
    <citation type="submission" date="2015-06" db="EMBL/GenBank/DDBJ databases">
        <title>Draft genome of the ant-associated black yeast Phialophora attae CBS 131958.</title>
        <authorList>
            <person name="Moreno L.F."/>
            <person name="Stielow B.J."/>
            <person name="de Hoog S."/>
            <person name="Vicente V.A."/>
            <person name="Weiss V.A."/>
            <person name="de Vries M."/>
            <person name="Cruz L.M."/>
            <person name="Souza E.M."/>
        </authorList>
    </citation>
    <scope>NUCLEOTIDE SEQUENCE [LARGE SCALE GENOMIC DNA]</scope>
    <source>
        <strain evidence="4 5">CBS 131958</strain>
    </source>
</reference>
<keyword evidence="5" id="KW-1185">Reference proteome</keyword>
<proteinExistence type="predicted"/>
<feature type="compositionally biased region" description="Basic and acidic residues" evidence="1">
    <location>
        <begin position="195"/>
        <end position="206"/>
    </location>
</feature>
<dbReference type="CDD" id="cd00167">
    <property type="entry name" value="SANT"/>
    <property type="match status" value="1"/>
</dbReference>
<evidence type="ECO:0000313" key="4">
    <source>
        <dbReference type="EMBL" id="KPI44994.1"/>
    </source>
</evidence>
<dbReference type="VEuPathDB" id="FungiDB:AB675_2349"/>
<dbReference type="SUPFAM" id="SSF46689">
    <property type="entry name" value="Homeodomain-like"/>
    <property type="match status" value="1"/>
</dbReference>